<reference evidence="2 3" key="1">
    <citation type="journal article" date="2019" name="Genome Biol. Evol.">
        <title>Insights into the evolution of the New World diploid cottons (Gossypium, subgenus Houzingenia) based on genome sequencing.</title>
        <authorList>
            <person name="Grover C.E."/>
            <person name="Arick M.A. 2nd"/>
            <person name="Thrash A."/>
            <person name="Conover J.L."/>
            <person name="Sanders W.S."/>
            <person name="Peterson D.G."/>
            <person name="Frelichowski J.E."/>
            <person name="Scheffler J.A."/>
            <person name="Scheffler B.E."/>
            <person name="Wendel J.F."/>
        </authorList>
    </citation>
    <scope>NUCLEOTIDE SEQUENCE [LARGE SCALE GENOMIC DNA]</scope>
    <source>
        <strain evidence="2">8</strain>
        <tissue evidence="2">Leaf</tissue>
    </source>
</reference>
<gene>
    <name evidence="2" type="ORF">Gotri_007251</name>
</gene>
<evidence type="ECO:0000256" key="1">
    <source>
        <dbReference type="SAM" id="MobiDB-lite"/>
    </source>
</evidence>
<sequence>MASHISCQKSRGVETKRRSLLNPREGMTIQTHQQCPHIHRAQRL</sequence>
<feature type="region of interest" description="Disordered" evidence="1">
    <location>
        <begin position="1"/>
        <end position="44"/>
    </location>
</feature>
<evidence type="ECO:0000313" key="3">
    <source>
        <dbReference type="Proteomes" id="UP000593568"/>
    </source>
</evidence>
<dbReference type="AlphaFoldDB" id="A0A7J9EG11"/>
<feature type="non-terminal residue" evidence="2">
    <location>
        <position position="44"/>
    </location>
</feature>
<comment type="caution">
    <text evidence="2">The sequence shown here is derived from an EMBL/GenBank/DDBJ whole genome shotgun (WGS) entry which is preliminary data.</text>
</comment>
<evidence type="ECO:0000313" key="2">
    <source>
        <dbReference type="EMBL" id="MBA0771778.1"/>
    </source>
</evidence>
<name>A0A7J9EG11_9ROSI</name>
<accession>A0A7J9EG11</accession>
<organism evidence="2 3">
    <name type="scientific">Gossypium trilobum</name>
    <dbReference type="NCBI Taxonomy" id="34281"/>
    <lineage>
        <taxon>Eukaryota</taxon>
        <taxon>Viridiplantae</taxon>
        <taxon>Streptophyta</taxon>
        <taxon>Embryophyta</taxon>
        <taxon>Tracheophyta</taxon>
        <taxon>Spermatophyta</taxon>
        <taxon>Magnoliopsida</taxon>
        <taxon>eudicotyledons</taxon>
        <taxon>Gunneridae</taxon>
        <taxon>Pentapetalae</taxon>
        <taxon>rosids</taxon>
        <taxon>malvids</taxon>
        <taxon>Malvales</taxon>
        <taxon>Malvaceae</taxon>
        <taxon>Malvoideae</taxon>
        <taxon>Gossypium</taxon>
    </lineage>
</organism>
<dbReference type="EMBL" id="JABEZW010000008">
    <property type="protein sequence ID" value="MBA0771778.1"/>
    <property type="molecule type" value="Genomic_DNA"/>
</dbReference>
<protein>
    <submittedName>
        <fullName evidence="2">Uncharacterized protein</fullName>
    </submittedName>
</protein>
<proteinExistence type="predicted"/>
<dbReference type="Proteomes" id="UP000593568">
    <property type="component" value="Unassembled WGS sequence"/>
</dbReference>
<keyword evidence="3" id="KW-1185">Reference proteome</keyword>